<protein>
    <submittedName>
        <fullName evidence="7">Putative transcriptional regulator, TetR family (Tetracyclin resistance)</fullName>
    </submittedName>
</protein>
<evidence type="ECO:0000313" key="7">
    <source>
        <dbReference type="EMBL" id="BCK54718.1"/>
    </source>
</evidence>
<dbReference type="InterPro" id="IPR009057">
    <property type="entry name" value="Homeodomain-like_sf"/>
</dbReference>
<organism evidence="7 8">
    <name type="scientific">Nocardia wallacei</name>
    <dbReference type="NCBI Taxonomy" id="480035"/>
    <lineage>
        <taxon>Bacteria</taxon>
        <taxon>Bacillati</taxon>
        <taxon>Actinomycetota</taxon>
        <taxon>Actinomycetes</taxon>
        <taxon>Mycobacteriales</taxon>
        <taxon>Nocardiaceae</taxon>
        <taxon>Nocardia</taxon>
    </lineage>
</organism>
<dbReference type="GO" id="GO:0045892">
    <property type="term" value="P:negative regulation of DNA-templated transcription"/>
    <property type="evidence" value="ECO:0007669"/>
    <property type="project" value="InterPro"/>
</dbReference>
<dbReference type="PRINTS" id="PR00400">
    <property type="entry name" value="TETREPRESSOR"/>
</dbReference>
<gene>
    <name evidence="7" type="ORF">NWFMUON74_24900</name>
</gene>
<dbReference type="PROSITE" id="PS50977">
    <property type="entry name" value="HTH_TETR_2"/>
    <property type="match status" value="1"/>
</dbReference>
<dbReference type="GO" id="GO:0003700">
    <property type="term" value="F:DNA-binding transcription factor activity"/>
    <property type="evidence" value="ECO:0007669"/>
    <property type="project" value="TreeGrafter"/>
</dbReference>
<evidence type="ECO:0000259" key="6">
    <source>
        <dbReference type="PROSITE" id="PS50977"/>
    </source>
</evidence>
<dbReference type="Pfam" id="PF00440">
    <property type="entry name" value="TetR_N"/>
    <property type="match status" value="1"/>
</dbReference>
<dbReference type="InterPro" id="IPR001647">
    <property type="entry name" value="HTH_TetR"/>
</dbReference>
<dbReference type="Gene3D" id="1.10.10.60">
    <property type="entry name" value="Homeodomain-like"/>
    <property type="match status" value="1"/>
</dbReference>
<dbReference type="InterPro" id="IPR036271">
    <property type="entry name" value="Tet_transcr_reg_TetR-rel_C_sf"/>
</dbReference>
<sequence length="216" mass="23794">MAVKLDTAVIAEAALGLLDEVGLDGLTMRKVAAALDVQAPALYWHVKNKRELLDAMAQAVFVSAVTGVEAPRQGENWQDWVIALASRLRHAMLRHRDGAKVLAGTFISDEAMWRTVELTLRTLEDAGFGPAEAHRVFPIMLHYTVGFVIEEQARSGTEYTRGNPYDADHLARAVDAERYPRAARMVTAVFGIDPDAEFEQGLRVVLAGILALRTRD</sequence>
<name>A0A7G1KHX8_9NOCA</name>
<evidence type="ECO:0000256" key="5">
    <source>
        <dbReference type="PROSITE-ProRule" id="PRU00335"/>
    </source>
</evidence>
<dbReference type="PANTHER" id="PTHR30055:SF151">
    <property type="entry name" value="TRANSCRIPTIONAL REGULATORY PROTEIN"/>
    <property type="match status" value="1"/>
</dbReference>
<keyword evidence="2" id="KW-0805">Transcription regulation</keyword>
<dbReference type="SUPFAM" id="SSF48498">
    <property type="entry name" value="Tetracyclin repressor-like, C-terminal domain"/>
    <property type="match status" value="1"/>
</dbReference>
<dbReference type="SUPFAM" id="SSF46689">
    <property type="entry name" value="Homeodomain-like"/>
    <property type="match status" value="1"/>
</dbReference>
<dbReference type="InterPro" id="IPR004111">
    <property type="entry name" value="Repressor_TetR_C"/>
</dbReference>
<dbReference type="GO" id="GO:0000976">
    <property type="term" value="F:transcription cis-regulatory region binding"/>
    <property type="evidence" value="ECO:0007669"/>
    <property type="project" value="TreeGrafter"/>
</dbReference>
<proteinExistence type="predicted"/>
<dbReference type="PROSITE" id="PS01081">
    <property type="entry name" value="HTH_TETR_1"/>
    <property type="match status" value="1"/>
</dbReference>
<dbReference type="Pfam" id="PF02909">
    <property type="entry name" value="TetR_C_1"/>
    <property type="match status" value="1"/>
</dbReference>
<dbReference type="InterPro" id="IPR003012">
    <property type="entry name" value="Tet_transcr_reg_TetR"/>
</dbReference>
<keyword evidence="1" id="KW-0678">Repressor</keyword>
<dbReference type="PRINTS" id="PR00455">
    <property type="entry name" value="HTHTETR"/>
</dbReference>
<evidence type="ECO:0000256" key="3">
    <source>
        <dbReference type="ARBA" id="ARBA00023125"/>
    </source>
</evidence>
<dbReference type="InterPro" id="IPR050109">
    <property type="entry name" value="HTH-type_TetR-like_transc_reg"/>
</dbReference>
<keyword evidence="3 5" id="KW-0238">DNA-binding</keyword>
<keyword evidence="8" id="KW-1185">Reference proteome</keyword>
<evidence type="ECO:0000256" key="1">
    <source>
        <dbReference type="ARBA" id="ARBA00022491"/>
    </source>
</evidence>
<dbReference type="Gene3D" id="1.10.357.10">
    <property type="entry name" value="Tetracycline Repressor, domain 2"/>
    <property type="match status" value="1"/>
</dbReference>
<dbReference type="KEGG" id="nwl:NWFMUON74_24900"/>
<feature type="domain" description="HTH tetR-type" evidence="6">
    <location>
        <begin position="4"/>
        <end position="64"/>
    </location>
</feature>
<accession>A0A7G1KHX8</accession>
<dbReference type="AlphaFoldDB" id="A0A7G1KHX8"/>
<dbReference type="GO" id="GO:0046677">
    <property type="term" value="P:response to antibiotic"/>
    <property type="evidence" value="ECO:0007669"/>
    <property type="project" value="InterPro"/>
</dbReference>
<evidence type="ECO:0000256" key="4">
    <source>
        <dbReference type="ARBA" id="ARBA00023163"/>
    </source>
</evidence>
<evidence type="ECO:0000256" key="2">
    <source>
        <dbReference type="ARBA" id="ARBA00023015"/>
    </source>
</evidence>
<evidence type="ECO:0000313" key="8">
    <source>
        <dbReference type="Proteomes" id="UP000516173"/>
    </source>
</evidence>
<keyword evidence="4" id="KW-0804">Transcription</keyword>
<feature type="DNA-binding region" description="H-T-H motif" evidence="5">
    <location>
        <begin position="27"/>
        <end position="46"/>
    </location>
</feature>
<dbReference type="Proteomes" id="UP000516173">
    <property type="component" value="Chromosome"/>
</dbReference>
<dbReference type="PANTHER" id="PTHR30055">
    <property type="entry name" value="HTH-TYPE TRANSCRIPTIONAL REGULATOR RUTR"/>
    <property type="match status" value="1"/>
</dbReference>
<dbReference type="EMBL" id="AP023396">
    <property type="protein sequence ID" value="BCK54718.1"/>
    <property type="molecule type" value="Genomic_DNA"/>
</dbReference>
<reference evidence="7 8" key="1">
    <citation type="submission" date="2020-08" db="EMBL/GenBank/DDBJ databases">
        <title>Genome Sequencing of Nocardia wallacei strain FMUON74 and assembly.</title>
        <authorList>
            <person name="Toyokawa M."/>
            <person name="Uesaka K."/>
        </authorList>
    </citation>
    <scope>NUCLEOTIDE SEQUENCE [LARGE SCALE GENOMIC DNA]</scope>
    <source>
        <strain evidence="7 8">FMUON74</strain>
    </source>
</reference>
<dbReference type="InterPro" id="IPR023772">
    <property type="entry name" value="DNA-bd_HTH_TetR-type_CS"/>
</dbReference>